<dbReference type="PANTHER" id="PTHR34512">
    <property type="entry name" value="CELL SURFACE PROTEIN"/>
    <property type="match status" value="1"/>
</dbReference>
<dbReference type="GO" id="GO:0051205">
    <property type="term" value="P:protein insertion into membrane"/>
    <property type="evidence" value="ECO:0007669"/>
    <property type="project" value="UniProtKB-UniRule"/>
</dbReference>
<dbReference type="InterPro" id="IPR002372">
    <property type="entry name" value="PQQ_rpt_dom"/>
</dbReference>
<keyword evidence="3 4" id="KW-0998">Cell outer membrane</keyword>
<dbReference type="SMART" id="SM00564">
    <property type="entry name" value="PQQ"/>
    <property type="match status" value="6"/>
</dbReference>
<organism evidence="6 7">
    <name type="scientific">Arenimonas terrae</name>
    <dbReference type="NCBI Taxonomy" id="2546226"/>
    <lineage>
        <taxon>Bacteria</taxon>
        <taxon>Pseudomonadati</taxon>
        <taxon>Pseudomonadota</taxon>
        <taxon>Gammaproteobacteria</taxon>
        <taxon>Lysobacterales</taxon>
        <taxon>Lysobacteraceae</taxon>
        <taxon>Arenimonas</taxon>
    </lineage>
</organism>
<protein>
    <recommendedName>
        <fullName evidence="4">Outer membrane protein assembly factor BamB</fullName>
    </recommendedName>
</protein>
<dbReference type="InterPro" id="IPR011047">
    <property type="entry name" value="Quinoprotein_ADH-like_sf"/>
</dbReference>
<feature type="domain" description="Pyrrolo-quinoline quinone repeat" evidence="5">
    <location>
        <begin position="112"/>
        <end position="330"/>
    </location>
</feature>
<keyword evidence="4" id="KW-0449">Lipoprotein</keyword>
<name>A0A5C4RVE3_9GAMM</name>
<sequence length="406" mass="43038">MSFRIVLLALILVFATGCSTIKGWFGDSKGKALEPAELTDIASPIAVDRAWSLNLGDGREKLGLRQKVAVEGERLYVSNDDGQVLAINAGTGDVIWDSQAVKTGKTGNRLLFWRRKTIEAGLSGGPGVGNGLVVVGGRNGEVIAFDAETGAERWKAASTSEVIATPLVAGGLVVVRSNDGRTFGFDAADGTRKWVFDRGLPNLSVRGNGTPVAGGELVYLGYDDGSVIALRLADGLLAWEQLVAEPDGRNDLERMADVDGELQLGLSELYATSFRGQTVAISTTNGEPMWNRDIGGYGGLALLADRVVLADPAGTVWALDRNTGSALWKQEALARRWLTSPAVQGNYIVVGDIEGYLHWIRADDGVIVGRDRIENSAILGTPQVSASGTLFAITAEGKLAAYPQPQ</sequence>
<accession>A0A5C4RVE3</accession>
<evidence type="ECO:0000313" key="7">
    <source>
        <dbReference type="Proteomes" id="UP000305760"/>
    </source>
</evidence>
<evidence type="ECO:0000256" key="4">
    <source>
        <dbReference type="HAMAP-Rule" id="MF_00923"/>
    </source>
</evidence>
<comment type="function">
    <text evidence="4">Part of the outer membrane protein assembly complex, which is involved in assembly and insertion of beta-barrel proteins into the outer membrane.</text>
</comment>
<evidence type="ECO:0000256" key="2">
    <source>
        <dbReference type="ARBA" id="ARBA00023136"/>
    </source>
</evidence>
<dbReference type="OrthoDB" id="5173551at2"/>
<dbReference type="SUPFAM" id="SSF50998">
    <property type="entry name" value="Quinoprotein alcohol dehydrogenase-like"/>
    <property type="match status" value="1"/>
</dbReference>
<feature type="domain" description="Pyrrolo-quinoline quinone repeat" evidence="5">
    <location>
        <begin position="50"/>
        <end position="101"/>
    </location>
</feature>
<gene>
    <name evidence="4 6" type="primary">bamB</name>
    <name evidence="6" type="ORF">E1B00_02295</name>
</gene>
<dbReference type="GO" id="GO:0009279">
    <property type="term" value="C:cell outer membrane"/>
    <property type="evidence" value="ECO:0007669"/>
    <property type="project" value="UniProtKB-SubCell"/>
</dbReference>
<evidence type="ECO:0000313" key="6">
    <source>
        <dbReference type="EMBL" id="TNJ34637.1"/>
    </source>
</evidence>
<reference evidence="6 7" key="1">
    <citation type="submission" date="2019-03" db="EMBL/GenBank/DDBJ databases">
        <title>Arenimonas daejeonensis sp. nov., isolated from compost.</title>
        <authorList>
            <person name="Jeon C.O."/>
        </authorList>
    </citation>
    <scope>NUCLEOTIDE SEQUENCE [LARGE SCALE GENOMIC DNA]</scope>
    <source>
        <strain evidence="6 7">R29</strain>
    </source>
</reference>
<comment type="subunit">
    <text evidence="4">Part of the Bam complex.</text>
</comment>
<comment type="subcellular location">
    <subcellularLocation>
        <location evidence="4">Cell outer membrane</location>
        <topology evidence="4">Lipid-anchor</topology>
    </subcellularLocation>
</comment>
<keyword evidence="1 4" id="KW-0732">Signal</keyword>
<evidence type="ECO:0000256" key="1">
    <source>
        <dbReference type="ARBA" id="ARBA00022729"/>
    </source>
</evidence>
<dbReference type="PROSITE" id="PS51257">
    <property type="entry name" value="PROKAR_LIPOPROTEIN"/>
    <property type="match status" value="1"/>
</dbReference>
<keyword evidence="7" id="KW-1185">Reference proteome</keyword>
<dbReference type="AlphaFoldDB" id="A0A5C4RVE3"/>
<dbReference type="RefSeq" id="WP_139445208.1">
    <property type="nucleotide sequence ID" value="NZ_SMDR01000001.1"/>
</dbReference>
<dbReference type="Pfam" id="PF13360">
    <property type="entry name" value="PQQ_2"/>
    <property type="match status" value="2"/>
</dbReference>
<keyword evidence="2 4" id="KW-0472">Membrane</keyword>
<dbReference type="Proteomes" id="UP000305760">
    <property type="component" value="Unassembled WGS sequence"/>
</dbReference>
<evidence type="ECO:0000259" key="5">
    <source>
        <dbReference type="Pfam" id="PF13360"/>
    </source>
</evidence>
<comment type="caution">
    <text evidence="6">The sequence shown here is derived from an EMBL/GenBank/DDBJ whole genome shotgun (WGS) entry which is preliminary data.</text>
</comment>
<proteinExistence type="inferred from homology"/>
<dbReference type="GO" id="GO:0043165">
    <property type="term" value="P:Gram-negative-bacterium-type cell outer membrane assembly"/>
    <property type="evidence" value="ECO:0007669"/>
    <property type="project" value="UniProtKB-UniRule"/>
</dbReference>
<dbReference type="EMBL" id="SMDR01000001">
    <property type="protein sequence ID" value="TNJ34637.1"/>
    <property type="molecule type" value="Genomic_DNA"/>
</dbReference>
<dbReference type="InterPro" id="IPR015943">
    <property type="entry name" value="WD40/YVTN_repeat-like_dom_sf"/>
</dbReference>
<evidence type="ECO:0000256" key="3">
    <source>
        <dbReference type="ARBA" id="ARBA00023237"/>
    </source>
</evidence>
<keyword evidence="4" id="KW-0564">Palmitate</keyword>
<dbReference type="HAMAP" id="MF_00923">
    <property type="entry name" value="OM_assembly_BamB"/>
    <property type="match status" value="1"/>
</dbReference>
<comment type="similarity">
    <text evidence="4">Belongs to the BamB family.</text>
</comment>
<dbReference type="NCBIfam" id="TIGR03300">
    <property type="entry name" value="assembly_YfgL"/>
    <property type="match status" value="1"/>
</dbReference>
<dbReference type="Gene3D" id="2.130.10.10">
    <property type="entry name" value="YVTN repeat-like/Quinoprotein amine dehydrogenase"/>
    <property type="match status" value="1"/>
</dbReference>
<dbReference type="InterPro" id="IPR017687">
    <property type="entry name" value="BamB"/>
</dbReference>
<dbReference type="InterPro" id="IPR018391">
    <property type="entry name" value="PQQ_b-propeller_rpt"/>
</dbReference>
<dbReference type="PANTHER" id="PTHR34512:SF30">
    <property type="entry name" value="OUTER MEMBRANE PROTEIN ASSEMBLY FACTOR BAMB"/>
    <property type="match status" value="1"/>
</dbReference>